<reference evidence="3 4" key="1">
    <citation type="submission" date="2016-02" db="EMBL/GenBank/DDBJ databases">
        <title>A draft genome sequence of Candidatus Phytoplasma oryzae strain Mbita1, the causative agent of Napier Grass stunt disease in Kenya.</title>
        <authorList>
            <person name="Fischer A."/>
            <person name="Santa-Cruz I."/>
            <person name="Wambua L."/>
            <person name="Olds C."/>
            <person name="Midega C."/>
            <person name="Dickinson M."/>
            <person name="Kawicha P."/>
            <person name="Khan Z."/>
            <person name="Masiga D."/>
            <person name="Jores J."/>
            <person name="Bernd S."/>
        </authorList>
    </citation>
    <scope>NUCLEOTIDE SEQUENCE [LARGE SCALE GENOMIC DNA]</scope>
    <source>
        <strain evidence="3">Mbita1</strain>
    </source>
</reference>
<dbReference type="PATRIC" id="fig|203274.3.peg.416"/>
<comment type="caution">
    <text evidence="3">The sequence shown here is derived from an EMBL/GenBank/DDBJ whole genome shotgun (WGS) entry which is preliminary data.</text>
</comment>
<proteinExistence type="predicted"/>
<evidence type="ECO:0000313" key="3">
    <source>
        <dbReference type="EMBL" id="KXT29232.1"/>
    </source>
</evidence>
<dbReference type="AlphaFoldDB" id="A0A139JQI8"/>
<protein>
    <submittedName>
        <fullName evidence="3">Uncharacterized protein</fullName>
    </submittedName>
</protein>
<dbReference type="RefSeq" id="WP_066540355.1">
    <property type="nucleotide sequence ID" value="NZ_LTBM01000006.1"/>
</dbReference>
<keyword evidence="2" id="KW-0472">Membrane</keyword>
<feature type="coiled-coil region" evidence="1">
    <location>
        <begin position="57"/>
        <end position="109"/>
    </location>
</feature>
<organism evidence="3 4">
    <name type="scientific">Candidatus Phytoplasma oryzae</name>
    <dbReference type="NCBI Taxonomy" id="203274"/>
    <lineage>
        <taxon>Bacteria</taxon>
        <taxon>Bacillati</taxon>
        <taxon>Mycoplasmatota</taxon>
        <taxon>Mollicutes</taxon>
        <taxon>Acholeplasmatales</taxon>
        <taxon>Acholeplasmataceae</taxon>
        <taxon>Candidatus Phytoplasma</taxon>
        <taxon>16SrXI (Rice yellow dwarf group)</taxon>
    </lineage>
</organism>
<feature type="transmembrane region" description="Helical" evidence="2">
    <location>
        <begin position="12"/>
        <end position="28"/>
    </location>
</feature>
<evidence type="ECO:0000256" key="2">
    <source>
        <dbReference type="SAM" id="Phobius"/>
    </source>
</evidence>
<keyword evidence="2" id="KW-1133">Transmembrane helix</keyword>
<accession>A0A139JQI8</accession>
<dbReference type="EMBL" id="LTBM01000006">
    <property type="protein sequence ID" value="KXT29232.1"/>
    <property type="molecule type" value="Genomic_DNA"/>
</dbReference>
<keyword evidence="2" id="KW-0812">Transmembrane</keyword>
<sequence>MNLKINEIKKINYLSLLLFFVIFIFYFKKNNLLAMDKKENSKGKSLAETEIFTKNEYKELEEIFNNLSEENKEIFLKSLENSELYEFLQKKVEEEIKYLKEKASSSKKK</sequence>
<gene>
    <name evidence="3" type="ORF">AXA84_0261</name>
</gene>
<name>A0A139JQI8_9MOLU</name>
<dbReference type="Proteomes" id="UP000070069">
    <property type="component" value="Unassembled WGS sequence"/>
</dbReference>
<evidence type="ECO:0000313" key="4">
    <source>
        <dbReference type="Proteomes" id="UP000070069"/>
    </source>
</evidence>
<evidence type="ECO:0000256" key="1">
    <source>
        <dbReference type="SAM" id="Coils"/>
    </source>
</evidence>
<keyword evidence="1" id="KW-0175">Coiled coil</keyword>